<organism evidence="2 3">
    <name type="scientific">Streptomyces polygonati</name>
    <dbReference type="NCBI Taxonomy" id="1617087"/>
    <lineage>
        <taxon>Bacteria</taxon>
        <taxon>Bacillati</taxon>
        <taxon>Actinomycetota</taxon>
        <taxon>Actinomycetes</taxon>
        <taxon>Kitasatosporales</taxon>
        <taxon>Streptomycetaceae</taxon>
        <taxon>Streptomyces</taxon>
    </lineage>
</organism>
<comment type="similarity">
    <text evidence="1">Belongs to the LOR family.</text>
</comment>
<dbReference type="InterPro" id="IPR038595">
    <property type="entry name" value="LOR_sf"/>
</dbReference>
<dbReference type="InterPro" id="IPR007612">
    <property type="entry name" value="LOR"/>
</dbReference>
<name>A0ABV8HQN1_9ACTN</name>
<dbReference type="Pfam" id="PF04525">
    <property type="entry name" value="LOR"/>
    <property type="match status" value="1"/>
</dbReference>
<dbReference type="InterPro" id="IPR025659">
    <property type="entry name" value="Tubby-like_C"/>
</dbReference>
<dbReference type="EMBL" id="JBHSBB010000014">
    <property type="protein sequence ID" value="MFC4034250.1"/>
    <property type="molecule type" value="Genomic_DNA"/>
</dbReference>
<evidence type="ECO:0000256" key="1">
    <source>
        <dbReference type="ARBA" id="ARBA00005437"/>
    </source>
</evidence>
<keyword evidence="3" id="KW-1185">Reference proteome</keyword>
<dbReference type="Gene3D" id="2.40.160.200">
    <property type="entry name" value="LURP1-related"/>
    <property type="match status" value="1"/>
</dbReference>
<evidence type="ECO:0000313" key="3">
    <source>
        <dbReference type="Proteomes" id="UP001595765"/>
    </source>
</evidence>
<proteinExistence type="inferred from homology"/>
<comment type="caution">
    <text evidence="2">The sequence shown here is derived from an EMBL/GenBank/DDBJ whole genome shotgun (WGS) entry which is preliminary data.</text>
</comment>
<sequence length="172" mass="19394">MKYVVREKMFAIGDDYWIEDEHGRRAFYVDGKVMSLRGTLEIQDASGGVVAVIHKKLVSLRDTMLIEREGETLATVKKKRLTLLHDAYRAELASGEELEVRGDLIGKEYDIEYEGGGSSAEGRGRLARISRKWFTLRDAYAIDVEREDADAGMLIAVAVCVDRLVEKEHGEE</sequence>
<reference evidence="3" key="1">
    <citation type="journal article" date="2019" name="Int. J. Syst. Evol. Microbiol.">
        <title>The Global Catalogue of Microorganisms (GCM) 10K type strain sequencing project: providing services to taxonomists for standard genome sequencing and annotation.</title>
        <authorList>
            <consortium name="The Broad Institute Genomics Platform"/>
            <consortium name="The Broad Institute Genome Sequencing Center for Infectious Disease"/>
            <person name="Wu L."/>
            <person name="Ma J."/>
        </authorList>
    </citation>
    <scope>NUCLEOTIDE SEQUENCE [LARGE SCALE GENOMIC DNA]</scope>
    <source>
        <strain evidence="3">CGMCC 4.7237</strain>
    </source>
</reference>
<gene>
    <name evidence="2" type="ORF">ACFO3J_22635</name>
</gene>
<protein>
    <submittedName>
        <fullName evidence="2">LURP-one-related/scramblase family protein</fullName>
    </submittedName>
</protein>
<dbReference type="SUPFAM" id="SSF54518">
    <property type="entry name" value="Tubby C-terminal domain-like"/>
    <property type="match status" value="1"/>
</dbReference>
<dbReference type="RefSeq" id="WP_386432057.1">
    <property type="nucleotide sequence ID" value="NZ_JBHSBB010000014.1"/>
</dbReference>
<evidence type="ECO:0000313" key="2">
    <source>
        <dbReference type="EMBL" id="MFC4034250.1"/>
    </source>
</evidence>
<dbReference type="Proteomes" id="UP001595765">
    <property type="component" value="Unassembled WGS sequence"/>
</dbReference>
<accession>A0ABV8HQN1</accession>